<dbReference type="InterPro" id="IPR003416">
    <property type="entry name" value="MgtC/SapB/SrpB/YhiD_fam"/>
</dbReference>
<evidence type="ECO:0000313" key="8">
    <source>
        <dbReference type="EMBL" id="EEH53192.1"/>
    </source>
</evidence>
<feature type="transmembrane region" description="Helical" evidence="6">
    <location>
        <begin position="20"/>
        <end position="43"/>
    </location>
</feature>
<dbReference type="GeneID" id="9687813"/>
<dbReference type="GO" id="GO:0005886">
    <property type="term" value="C:plasma membrane"/>
    <property type="evidence" value="ECO:0007669"/>
    <property type="project" value="UniProtKB-SubCell"/>
</dbReference>
<comment type="subcellular location">
    <subcellularLocation>
        <location evidence="1">Cell membrane</location>
        <topology evidence="1">Multi-pass membrane protein</topology>
    </subcellularLocation>
</comment>
<dbReference type="InterPro" id="IPR049177">
    <property type="entry name" value="MgtC_SapB_SrpB_YhiD_N"/>
</dbReference>
<evidence type="ECO:0000256" key="5">
    <source>
        <dbReference type="ARBA" id="ARBA00023136"/>
    </source>
</evidence>
<keyword evidence="3 6" id="KW-0812">Transmembrane</keyword>
<feature type="transmembrane region" description="Helical" evidence="6">
    <location>
        <begin position="55"/>
        <end position="78"/>
    </location>
</feature>
<keyword evidence="4 6" id="KW-1133">Transmembrane helix</keyword>
<feature type="transmembrane region" description="Helical" evidence="6">
    <location>
        <begin position="136"/>
        <end position="154"/>
    </location>
</feature>
<gene>
    <name evidence="8" type="ORF">MICPUCDRAFT_52163</name>
</gene>
<dbReference type="EMBL" id="GG663746">
    <property type="protein sequence ID" value="EEH53192.1"/>
    <property type="molecule type" value="Genomic_DNA"/>
</dbReference>
<accession>C1N3G5</accession>
<evidence type="ECO:0000256" key="3">
    <source>
        <dbReference type="ARBA" id="ARBA00022692"/>
    </source>
</evidence>
<reference evidence="8 9" key="1">
    <citation type="journal article" date="2009" name="Science">
        <title>Green evolution and dynamic adaptations revealed by genomes of the marine picoeukaryotes Micromonas.</title>
        <authorList>
            <person name="Worden A.Z."/>
            <person name="Lee J.H."/>
            <person name="Mock T."/>
            <person name="Rouze P."/>
            <person name="Simmons M.P."/>
            <person name="Aerts A.L."/>
            <person name="Allen A.E."/>
            <person name="Cuvelier M.L."/>
            <person name="Derelle E."/>
            <person name="Everett M.V."/>
            <person name="Foulon E."/>
            <person name="Grimwood J."/>
            <person name="Gundlach H."/>
            <person name="Henrissat B."/>
            <person name="Napoli C."/>
            <person name="McDonald S.M."/>
            <person name="Parker M.S."/>
            <person name="Rombauts S."/>
            <person name="Salamov A."/>
            <person name="Von Dassow P."/>
            <person name="Badger J.H."/>
            <person name="Coutinho P.M."/>
            <person name="Demir E."/>
            <person name="Dubchak I."/>
            <person name="Gentemann C."/>
            <person name="Eikrem W."/>
            <person name="Gready J.E."/>
            <person name="John U."/>
            <person name="Lanier W."/>
            <person name="Lindquist E.A."/>
            <person name="Lucas S."/>
            <person name="Mayer K.F."/>
            <person name="Moreau H."/>
            <person name="Not F."/>
            <person name="Otillar R."/>
            <person name="Panaud O."/>
            <person name="Pangilinan J."/>
            <person name="Paulsen I."/>
            <person name="Piegu B."/>
            <person name="Poliakov A."/>
            <person name="Robbens S."/>
            <person name="Schmutz J."/>
            <person name="Toulza E."/>
            <person name="Wyss T."/>
            <person name="Zelensky A."/>
            <person name="Zhou K."/>
            <person name="Armbrust E.V."/>
            <person name="Bhattacharya D."/>
            <person name="Goodenough U.W."/>
            <person name="Van de Peer Y."/>
            <person name="Grigoriev I.V."/>
        </authorList>
    </citation>
    <scope>NUCLEOTIDE SEQUENCE [LARGE SCALE GENOMIC DNA]</scope>
    <source>
        <strain evidence="8 9">CCMP1545</strain>
    </source>
</reference>
<dbReference type="OrthoDB" id="10052237at2759"/>
<evidence type="ECO:0000256" key="4">
    <source>
        <dbReference type="ARBA" id="ARBA00022989"/>
    </source>
</evidence>
<evidence type="ECO:0000256" key="1">
    <source>
        <dbReference type="ARBA" id="ARBA00004651"/>
    </source>
</evidence>
<feature type="transmembrane region" description="Helical" evidence="6">
    <location>
        <begin position="112"/>
        <end position="129"/>
    </location>
</feature>
<evidence type="ECO:0000256" key="6">
    <source>
        <dbReference type="SAM" id="Phobius"/>
    </source>
</evidence>
<proteinExistence type="predicted"/>
<keyword evidence="5 6" id="KW-0472">Membrane</keyword>
<evidence type="ECO:0000259" key="7">
    <source>
        <dbReference type="Pfam" id="PF02308"/>
    </source>
</evidence>
<dbReference type="Pfam" id="PF02308">
    <property type="entry name" value="MgtC"/>
    <property type="match status" value="1"/>
</dbReference>
<dbReference type="Proteomes" id="UP000001876">
    <property type="component" value="Unassembled WGS sequence"/>
</dbReference>
<evidence type="ECO:0000256" key="2">
    <source>
        <dbReference type="ARBA" id="ARBA00022475"/>
    </source>
</evidence>
<sequence length="355" mass="37456">MLMSEVLGEAAGTFLLKQCVAALLGMLIGLQREFGYLVGMWWSKNKLAESPVRRAGLRTHMLVALGSCLFSEASWSLYSVPVPTQLVGDDGTNGRARAPYVSGTFNYDSSRVAAQIVSGIGFLGAGTIWKASDQVFGLTTAASLWTTAAVGMHVGGVHEGKDDTYFLAPCFATLLVVVTLQILIMFELWVHRWMRSYTMRYQAARATLAVAPHASVENAVHDVVDEVEKKVGQVVALGAVIESGVSGPCAAGGGGAAGFSSASSAGGIPASIAEDDRTRRLEISLTVVVPPFSSGVVLLDRLAMIDGVYKASIAEQRSNVVSFVDAGGARVRRGRGMERPFIASGDGCDDDGEDD</sequence>
<dbReference type="RefSeq" id="XP_003062373.1">
    <property type="nucleotide sequence ID" value="XM_003062327.1"/>
</dbReference>
<dbReference type="AlphaFoldDB" id="C1N3G5"/>
<dbReference type="KEGG" id="mpp:MICPUCDRAFT_52163"/>
<name>C1N3G5_MICPC</name>
<keyword evidence="2" id="KW-1003">Cell membrane</keyword>
<dbReference type="eggNOG" id="ENOG502S35P">
    <property type="taxonomic scope" value="Eukaryota"/>
</dbReference>
<dbReference type="PANTHER" id="PTHR33778:SF1">
    <property type="entry name" value="MAGNESIUM TRANSPORTER YHID-RELATED"/>
    <property type="match status" value="1"/>
</dbReference>
<dbReference type="STRING" id="564608.C1N3G5"/>
<organism evidence="9">
    <name type="scientific">Micromonas pusilla (strain CCMP1545)</name>
    <name type="common">Picoplanktonic green alga</name>
    <dbReference type="NCBI Taxonomy" id="564608"/>
    <lineage>
        <taxon>Eukaryota</taxon>
        <taxon>Viridiplantae</taxon>
        <taxon>Chlorophyta</taxon>
        <taxon>Mamiellophyceae</taxon>
        <taxon>Mamiellales</taxon>
        <taxon>Mamiellaceae</taxon>
        <taxon>Micromonas</taxon>
    </lineage>
</organism>
<feature type="domain" description="MgtC/SapB/SrpB/YhiD N-terminal" evidence="7">
    <location>
        <begin position="20"/>
        <end position="182"/>
    </location>
</feature>
<feature type="transmembrane region" description="Helical" evidence="6">
    <location>
        <begin position="166"/>
        <end position="190"/>
    </location>
</feature>
<evidence type="ECO:0000313" key="9">
    <source>
        <dbReference type="Proteomes" id="UP000001876"/>
    </source>
</evidence>
<dbReference type="PANTHER" id="PTHR33778">
    <property type="entry name" value="PROTEIN MGTC"/>
    <property type="match status" value="1"/>
</dbReference>
<keyword evidence="9" id="KW-1185">Reference proteome</keyword>
<protein>
    <submittedName>
        <fullName evidence="8">Predicted protein</fullName>
    </submittedName>
</protein>